<dbReference type="GO" id="GO:0061689">
    <property type="term" value="C:tricellular tight junction"/>
    <property type="evidence" value="ECO:0007669"/>
    <property type="project" value="TreeGrafter"/>
</dbReference>
<proteinExistence type="predicted"/>
<keyword evidence="4" id="KW-1185">Reference proteome</keyword>
<feature type="domain" description="Ig-like" evidence="2">
    <location>
        <begin position="38"/>
        <end position="186"/>
    </location>
</feature>
<dbReference type="PROSITE" id="PS50835">
    <property type="entry name" value="IG_LIKE"/>
    <property type="match status" value="1"/>
</dbReference>
<dbReference type="AlphaFoldDB" id="A0AAD4TXJ1"/>
<dbReference type="PANTHER" id="PTHR15923:SF1">
    <property type="entry name" value="LIPOLYSIS-STIMULATED LIPOPROTEIN RECEPTOR"/>
    <property type="match status" value="1"/>
</dbReference>
<dbReference type="InterPro" id="IPR013783">
    <property type="entry name" value="Ig-like_fold"/>
</dbReference>
<feature type="compositionally biased region" description="Low complexity" evidence="1">
    <location>
        <begin position="401"/>
        <end position="426"/>
    </location>
</feature>
<sequence>MAPLARPFSGGLESCPGTLSWGAVVFVWLFLSTLCTAPTSAVQVTVSDPYHVVILFQPVTLPCTYQLTATPTPPIVIWKYKSFCRDRIADAFSPASVDNQLNAQLAAGNPGYNPYVECQDSARTVRVVATKQGNAVTLGDYYQGRRITITGNADLTFDQTAWGDSGVYYCSVVSAQDLQGNNEAYAELIVLGRTSGVAELLPGFQAGPMEVYAAGKAATSGVPSIYAPSTYAHLSPAKTPPPPAMIPMGPLYNGYSGDFDRNSSVGGHSSQVPLLRDTDSSVTSEIRSGYRIQANQQDDSMRVLYYMEKELANFDPSRPGPPSGRVERAMSEVTSLHEDDWRSRPSRGPALTPIRDEEWGHHSPRSSRRWEQEGPLERPGNSRGAGRPRARSVDALDDFTRPGSAESGRRSPPSSGRRGRGYAPPRSRSRDDLYDQDQDDSRHFPHSRDPHYDDFRPRDQPHVDSRARYQRSRDPRDDGSRSRDPPYDGRLLEEALRKKGPAERRPYREEEEEAYYPPAPPPYSETDSQTSRERRLRKVSDKALKAFLDPLLQSSLAHIHLSFSLAELGPESGKFSRLISTFCM</sequence>
<dbReference type="InterPro" id="IPR051874">
    <property type="entry name" value="Ig-like_domain-LISCH7"/>
</dbReference>
<comment type="caution">
    <text evidence="3">The sequence shown here is derived from an EMBL/GenBank/DDBJ whole genome shotgun (WGS) entry which is preliminary data.</text>
</comment>
<feature type="region of interest" description="Disordered" evidence="1">
    <location>
        <begin position="313"/>
        <end position="537"/>
    </location>
</feature>
<accession>A0AAD4TXJ1</accession>
<organism evidence="3 4">
    <name type="scientific">Ovis ammon polii</name>
    <dbReference type="NCBI Taxonomy" id="230172"/>
    <lineage>
        <taxon>Eukaryota</taxon>
        <taxon>Metazoa</taxon>
        <taxon>Chordata</taxon>
        <taxon>Craniata</taxon>
        <taxon>Vertebrata</taxon>
        <taxon>Euteleostomi</taxon>
        <taxon>Mammalia</taxon>
        <taxon>Eutheria</taxon>
        <taxon>Laurasiatheria</taxon>
        <taxon>Artiodactyla</taxon>
        <taxon>Ruminantia</taxon>
        <taxon>Pecora</taxon>
        <taxon>Bovidae</taxon>
        <taxon>Caprinae</taxon>
        <taxon>Ovis</taxon>
    </lineage>
</organism>
<name>A0AAD4TXJ1_OVIAM</name>
<feature type="compositionally biased region" description="Basic and acidic residues" evidence="1">
    <location>
        <begin position="428"/>
        <end position="508"/>
    </location>
</feature>
<reference evidence="3" key="1">
    <citation type="submission" date="2022-03" db="EMBL/GenBank/DDBJ databases">
        <title>Genomic analyses of argali, domestic sheep and their hybrids provide insights into chromosomal evolution, heterosis and genetic basis of agronomic traits.</title>
        <authorList>
            <person name="Li M."/>
        </authorList>
    </citation>
    <scope>NUCLEOTIDE SEQUENCE</scope>
    <source>
        <strain evidence="3">CAU-MHL-2022a</strain>
        <tissue evidence="3">Skin</tissue>
    </source>
</reference>
<gene>
    <name evidence="3" type="ORF">MG293_015317</name>
</gene>
<dbReference type="InterPro" id="IPR007110">
    <property type="entry name" value="Ig-like_dom"/>
</dbReference>
<evidence type="ECO:0000313" key="4">
    <source>
        <dbReference type="Proteomes" id="UP001214576"/>
    </source>
</evidence>
<dbReference type="InterPro" id="IPR036179">
    <property type="entry name" value="Ig-like_dom_sf"/>
</dbReference>
<dbReference type="GO" id="GO:0060856">
    <property type="term" value="P:establishment of blood-brain barrier"/>
    <property type="evidence" value="ECO:0007669"/>
    <property type="project" value="TreeGrafter"/>
</dbReference>
<evidence type="ECO:0000313" key="3">
    <source>
        <dbReference type="EMBL" id="KAI4534457.1"/>
    </source>
</evidence>
<dbReference type="PANTHER" id="PTHR15923">
    <property type="entry name" value="TRANSMEMBRANE AND IMMUNOGLOBULIN DOMAIN-CONTAINING PROTEIN"/>
    <property type="match status" value="1"/>
</dbReference>
<evidence type="ECO:0000259" key="2">
    <source>
        <dbReference type="PROSITE" id="PS50835"/>
    </source>
</evidence>
<evidence type="ECO:0000256" key="1">
    <source>
        <dbReference type="SAM" id="MobiDB-lite"/>
    </source>
</evidence>
<feature type="compositionally biased region" description="Basic and acidic residues" evidence="1">
    <location>
        <begin position="325"/>
        <end position="343"/>
    </location>
</feature>
<dbReference type="SMART" id="SM00409">
    <property type="entry name" value="IG"/>
    <property type="match status" value="1"/>
</dbReference>
<dbReference type="InterPro" id="IPR003599">
    <property type="entry name" value="Ig_sub"/>
</dbReference>
<dbReference type="SUPFAM" id="SSF48726">
    <property type="entry name" value="Immunoglobulin"/>
    <property type="match status" value="1"/>
</dbReference>
<dbReference type="GO" id="GO:1904274">
    <property type="term" value="P:tricellular tight junction assembly"/>
    <property type="evidence" value="ECO:0007669"/>
    <property type="project" value="TreeGrafter"/>
</dbReference>
<protein>
    <recommendedName>
        <fullName evidence="2">Ig-like domain-containing protein</fullName>
    </recommendedName>
</protein>
<dbReference type="Proteomes" id="UP001214576">
    <property type="component" value="Unassembled WGS sequence"/>
</dbReference>
<dbReference type="EMBL" id="JAKZEL010000019">
    <property type="protein sequence ID" value="KAI4534457.1"/>
    <property type="molecule type" value="Genomic_DNA"/>
</dbReference>
<dbReference type="GO" id="GO:0005886">
    <property type="term" value="C:plasma membrane"/>
    <property type="evidence" value="ECO:0007669"/>
    <property type="project" value="TreeGrafter"/>
</dbReference>
<dbReference type="Gene3D" id="2.60.40.10">
    <property type="entry name" value="Immunoglobulins"/>
    <property type="match status" value="1"/>
</dbReference>
<feature type="compositionally biased region" description="Basic and acidic residues" evidence="1">
    <location>
        <begin position="391"/>
        <end position="400"/>
    </location>
</feature>